<evidence type="ECO:0000256" key="1">
    <source>
        <dbReference type="SAM" id="Phobius"/>
    </source>
</evidence>
<name>A0A060T7S7_BLAAD</name>
<proteinExistence type="predicted"/>
<feature type="transmembrane region" description="Helical" evidence="1">
    <location>
        <begin position="54"/>
        <end position="76"/>
    </location>
</feature>
<keyword evidence="1" id="KW-1133">Transmembrane helix</keyword>
<feature type="transmembrane region" description="Helical" evidence="1">
    <location>
        <begin position="133"/>
        <end position="153"/>
    </location>
</feature>
<protein>
    <submittedName>
        <fullName evidence="2">ARAD1D05302p</fullName>
    </submittedName>
</protein>
<dbReference type="AlphaFoldDB" id="A0A060T7S7"/>
<gene>
    <name evidence="2" type="ORF">GNLVRS02_ARAD1D05302g</name>
</gene>
<accession>A0A060T7S7</accession>
<evidence type="ECO:0000313" key="2">
    <source>
        <dbReference type="EMBL" id="CDP37165.1"/>
    </source>
</evidence>
<organism evidence="2">
    <name type="scientific">Blastobotrys adeninivorans</name>
    <name type="common">Yeast</name>
    <name type="synonym">Arxula adeninivorans</name>
    <dbReference type="NCBI Taxonomy" id="409370"/>
    <lineage>
        <taxon>Eukaryota</taxon>
        <taxon>Fungi</taxon>
        <taxon>Dikarya</taxon>
        <taxon>Ascomycota</taxon>
        <taxon>Saccharomycotina</taxon>
        <taxon>Dipodascomycetes</taxon>
        <taxon>Dipodascales</taxon>
        <taxon>Trichomonascaceae</taxon>
        <taxon>Blastobotrys</taxon>
    </lineage>
</organism>
<reference evidence="2" key="2">
    <citation type="submission" date="2014-06" db="EMBL/GenBank/DDBJ databases">
        <title>The complete genome of Blastobotrys (Arxula) adeninivorans LS3 - a yeast of biotechnological interest.</title>
        <authorList>
            <person name="Kunze G."/>
            <person name="Gaillardin C."/>
            <person name="Czernicka M."/>
            <person name="Durrens P."/>
            <person name="Martin T."/>
            <person name="Boer E."/>
            <person name="Gabaldon T."/>
            <person name="Cruz J."/>
            <person name="Talla E."/>
            <person name="Marck C."/>
            <person name="Goffeau A."/>
            <person name="Barbe V."/>
            <person name="Baret P."/>
            <person name="Baronian K."/>
            <person name="Beier S."/>
            <person name="Bleykasten C."/>
            <person name="Bode R."/>
            <person name="Casaregola S."/>
            <person name="Despons L."/>
            <person name="Fairhead C."/>
            <person name="Giersberg M."/>
            <person name="Gierski P."/>
            <person name="Hahnel U."/>
            <person name="Hartmann A."/>
            <person name="Jankowska D."/>
            <person name="Jubin C."/>
            <person name="Jung P."/>
            <person name="Lafontaine I."/>
            <person name="Leh-Louis V."/>
            <person name="Lemaire M."/>
            <person name="Marcet-Houben M."/>
            <person name="Mascher M."/>
            <person name="Morel G."/>
            <person name="Richard G.-F."/>
            <person name="Riechen J."/>
            <person name="Sacerdot C."/>
            <person name="Sarkar A."/>
            <person name="Savel G."/>
            <person name="Schacherer J."/>
            <person name="Sherman D."/>
            <person name="Straub M.-L."/>
            <person name="Stein N."/>
            <person name="Thierry A."/>
            <person name="Trautwein-Schult A."/>
            <person name="Westhof E."/>
            <person name="Worch S."/>
            <person name="Dujon B."/>
            <person name="Souciet J.-L."/>
            <person name="Wincker P."/>
            <person name="Scholz U."/>
            <person name="Neuveglise N."/>
        </authorList>
    </citation>
    <scope>NUCLEOTIDE SEQUENCE</scope>
    <source>
        <strain evidence="2">LS3</strain>
    </source>
</reference>
<feature type="transmembrane region" description="Helical" evidence="1">
    <location>
        <begin position="100"/>
        <end position="121"/>
    </location>
</feature>
<keyword evidence="1" id="KW-0472">Membrane</keyword>
<sequence length="158" mass="16909">MFSVIVLLCNSSITSLRPPLTQQMGIPIGTLPLLSLITNSLYLYLLYTRSHGGGLLEVIAALIAILFSYWIGTVIYDYTSMKFSQSGHSTTNITLTQPTIGLYLATLDALLLGILTVLHVPSRGAALLISGSVFGRVLATSQVISNLLVAYFAPSSLC</sequence>
<feature type="transmembrane region" description="Helical" evidence="1">
    <location>
        <begin position="24"/>
        <end position="47"/>
    </location>
</feature>
<reference evidence="2" key="1">
    <citation type="submission" date="2014-02" db="EMBL/GenBank/DDBJ databases">
        <authorList>
            <person name="Genoscope - CEA"/>
        </authorList>
    </citation>
    <scope>NUCLEOTIDE SEQUENCE</scope>
    <source>
        <strain evidence="2">LS3</strain>
    </source>
</reference>
<dbReference type="EMBL" id="HG937694">
    <property type="protein sequence ID" value="CDP37165.1"/>
    <property type="molecule type" value="Genomic_DNA"/>
</dbReference>
<keyword evidence="1" id="KW-0812">Transmembrane</keyword>